<proteinExistence type="predicted"/>
<dbReference type="Proteomes" id="UP001163203">
    <property type="component" value="Chromosome"/>
</dbReference>
<feature type="domain" description="Rv3660c-like CheY-like N-terminal" evidence="1">
    <location>
        <begin position="9"/>
        <end position="113"/>
    </location>
</feature>
<reference evidence="2" key="1">
    <citation type="submission" date="2022-11" db="EMBL/GenBank/DDBJ databases">
        <authorList>
            <person name="Mo P."/>
        </authorList>
    </citation>
    <scope>NUCLEOTIDE SEQUENCE</scope>
    <source>
        <strain evidence="2">HUAS 11-8</strain>
    </source>
</reference>
<accession>A0ABY7B1A3</accession>
<dbReference type="PANTHER" id="PTHR43384:SF11">
    <property type="entry name" value="SEPTUM SITE DETERMINING PROTEIN"/>
    <property type="match status" value="1"/>
</dbReference>
<evidence type="ECO:0000313" key="3">
    <source>
        <dbReference type="Proteomes" id="UP001163203"/>
    </source>
</evidence>
<sequence>MTDARPLLVVTDENTLDEILRLAAAVGCAPEVVPDVVAARDRWARAPLVLVDEAALEAVGGLPRRSRVLLITRAAPGGDLWQRAFAAGIGQVVPLPEGEAVLAGALADLAEGPGSPGGCVIGVIGARGGAGASVLAAAIGLVAGDDALLLDCDPLGAGIDLMLGAESSDGARWSGLHLDGGRISMTTLDEALPGHRHRDGRLTFLSSDGEGPDAEAVGSVVDAGRRAGRVVVCDLSRHPSAATEAAVRRADLLVVVVPAELRACVSAQRLVRRLAPRSDCLRLVVRGPAPGGLNPQETAEKIGIPLLASMASERHLDRALECGNFLLRRRGPLAMAARTVLAAARPIAVEAAA</sequence>
<dbReference type="Pfam" id="PF26563">
    <property type="entry name" value="Rv3660c_N"/>
    <property type="match status" value="1"/>
</dbReference>
<dbReference type="Gene3D" id="3.40.50.300">
    <property type="entry name" value="P-loop containing nucleotide triphosphate hydrolases"/>
    <property type="match status" value="1"/>
</dbReference>
<keyword evidence="3" id="KW-1185">Reference proteome</keyword>
<dbReference type="SUPFAM" id="SSF52540">
    <property type="entry name" value="P-loop containing nucleoside triphosphate hydrolases"/>
    <property type="match status" value="1"/>
</dbReference>
<dbReference type="InterPro" id="IPR050625">
    <property type="entry name" value="ParA/MinD_ATPase"/>
</dbReference>
<evidence type="ECO:0000313" key="2">
    <source>
        <dbReference type="EMBL" id="WAL66077.1"/>
    </source>
</evidence>
<dbReference type="InterPro" id="IPR027417">
    <property type="entry name" value="P-loop_NTPase"/>
</dbReference>
<dbReference type="EMBL" id="CP113836">
    <property type="protein sequence ID" value="WAL66077.1"/>
    <property type="molecule type" value="Genomic_DNA"/>
</dbReference>
<organism evidence="2 3">
    <name type="scientific">Amycolatopsis cynarae</name>
    <dbReference type="NCBI Taxonomy" id="2995223"/>
    <lineage>
        <taxon>Bacteria</taxon>
        <taxon>Bacillati</taxon>
        <taxon>Actinomycetota</taxon>
        <taxon>Actinomycetes</taxon>
        <taxon>Pseudonocardiales</taxon>
        <taxon>Pseudonocardiaceae</taxon>
        <taxon>Amycolatopsis</taxon>
    </lineage>
</organism>
<name>A0ABY7B1A3_9PSEU</name>
<dbReference type="InterPro" id="IPR059050">
    <property type="entry name" value="Rv3660c_N"/>
</dbReference>
<evidence type="ECO:0000259" key="1">
    <source>
        <dbReference type="Pfam" id="PF26563"/>
    </source>
</evidence>
<gene>
    <name evidence="2" type="ORF">ORV05_35415</name>
</gene>
<dbReference type="InterPro" id="IPR022521">
    <property type="entry name" value="Rv3660c"/>
</dbReference>
<dbReference type="NCBIfam" id="TIGR03815">
    <property type="entry name" value="CpaE_hom_Actino"/>
    <property type="match status" value="1"/>
</dbReference>
<protein>
    <submittedName>
        <fullName evidence="2">CpaE-like family protein</fullName>
    </submittedName>
</protein>
<dbReference type="PANTHER" id="PTHR43384">
    <property type="entry name" value="SEPTUM SITE-DETERMINING PROTEIN MIND HOMOLOG, CHLOROPLASTIC-RELATED"/>
    <property type="match status" value="1"/>
</dbReference>